<feature type="domain" description="Major facilitator superfamily (MFS) profile" evidence="7">
    <location>
        <begin position="25"/>
        <end position="475"/>
    </location>
</feature>
<dbReference type="Proteomes" id="UP000379480">
    <property type="component" value="Unassembled WGS sequence"/>
</dbReference>
<feature type="transmembrane region" description="Helical" evidence="6">
    <location>
        <begin position="211"/>
        <end position="230"/>
    </location>
</feature>
<feature type="transmembrane region" description="Helical" evidence="6">
    <location>
        <begin position="312"/>
        <end position="333"/>
    </location>
</feature>
<sequence>MKPAIAVRNEVAAGDIPRTPTVRWALASLSLSMLLSSLGTSIANVGLPTLAQVFNASFQEVQWVVIAYLLAITTLIVSVGRLGDIIGRRRLLLAGIALFTLASALCGFAPSLWLLIAGRALQGLGAAIMMALTMAFVGDTVAKAKTGSAMGLLGTMSATGTALGPSLGGVLIAGLGWQAIFLITVPLGLLTFLLAHRYLPADRQRPKTDRVGFDPLGTLLLALTLAAYALAMTLGRGNFGPLNIALLLAALVGAGLFVLAETRVASPLMRLSLFRDPVLSGSLAMSALVSTVMMATLVVGPFYLAHALGLEAALVGLVLSVGPFFAALTGVPAGRIADRFGAQRMTLFGLGGMAAGCLILSVMPETLGIFGYIAPIVLITISYALFQTANNTAVMTDIRPDQRGVIAGMLNLSRNLGLITGASALGAVFVFASATIDITTARPEAVACGMRTTFAVALALIVSALVIAFGSRALATRATFPGDVG</sequence>
<accession>A0A5E7B3B0</accession>
<dbReference type="AlphaFoldDB" id="A0A5E7B3B0"/>
<dbReference type="EMBL" id="CABVHY010000004">
    <property type="protein sequence ID" value="VVN80653.1"/>
    <property type="molecule type" value="Genomic_DNA"/>
</dbReference>
<feature type="transmembrane region" description="Helical" evidence="6">
    <location>
        <begin position="416"/>
        <end position="434"/>
    </location>
</feature>
<keyword evidence="2" id="KW-0813">Transport</keyword>
<dbReference type="PRINTS" id="PR01036">
    <property type="entry name" value="TCRTETB"/>
</dbReference>
<evidence type="ECO:0000259" key="7">
    <source>
        <dbReference type="PROSITE" id="PS50850"/>
    </source>
</evidence>
<dbReference type="InterPro" id="IPR020846">
    <property type="entry name" value="MFS_dom"/>
</dbReference>
<gene>
    <name evidence="8" type="primary">ribZ</name>
    <name evidence="8" type="ORF">PS723_01061</name>
</gene>
<evidence type="ECO:0000256" key="5">
    <source>
        <dbReference type="ARBA" id="ARBA00023136"/>
    </source>
</evidence>
<protein>
    <submittedName>
        <fullName evidence="8">Riboflavin transporter RibZ</fullName>
    </submittedName>
</protein>
<evidence type="ECO:0000256" key="2">
    <source>
        <dbReference type="ARBA" id="ARBA00022448"/>
    </source>
</evidence>
<evidence type="ECO:0000256" key="3">
    <source>
        <dbReference type="ARBA" id="ARBA00022692"/>
    </source>
</evidence>
<dbReference type="RefSeq" id="WP_150802716.1">
    <property type="nucleotide sequence ID" value="NZ_CABVHY010000004.1"/>
</dbReference>
<feature type="transmembrane region" description="Helical" evidence="6">
    <location>
        <begin position="345"/>
        <end position="363"/>
    </location>
</feature>
<dbReference type="Pfam" id="PF07690">
    <property type="entry name" value="MFS_1"/>
    <property type="match status" value="1"/>
</dbReference>
<feature type="transmembrane region" description="Helical" evidence="6">
    <location>
        <begin position="61"/>
        <end position="79"/>
    </location>
</feature>
<dbReference type="CDD" id="cd17321">
    <property type="entry name" value="MFS_MMR_MDR_like"/>
    <property type="match status" value="1"/>
</dbReference>
<feature type="transmembrane region" description="Helical" evidence="6">
    <location>
        <begin position="242"/>
        <end position="260"/>
    </location>
</feature>
<dbReference type="OrthoDB" id="9812221at2"/>
<dbReference type="Gene3D" id="1.20.1250.20">
    <property type="entry name" value="MFS general substrate transporter like domains"/>
    <property type="match status" value="1"/>
</dbReference>
<dbReference type="InterPro" id="IPR011701">
    <property type="entry name" value="MFS"/>
</dbReference>
<evidence type="ECO:0000256" key="4">
    <source>
        <dbReference type="ARBA" id="ARBA00022989"/>
    </source>
</evidence>
<feature type="transmembrane region" description="Helical" evidence="6">
    <location>
        <begin position="281"/>
        <end position="306"/>
    </location>
</feature>
<dbReference type="PROSITE" id="PS50850">
    <property type="entry name" value="MFS"/>
    <property type="match status" value="1"/>
</dbReference>
<feature type="transmembrane region" description="Helical" evidence="6">
    <location>
        <begin position="179"/>
        <end position="199"/>
    </location>
</feature>
<keyword evidence="3 6" id="KW-0812">Transmembrane</keyword>
<dbReference type="GO" id="GO:0022857">
    <property type="term" value="F:transmembrane transporter activity"/>
    <property type="evidence" value="ECO:0007669"/>
    <property type="project" value="InterPro"/>
</dbReference>
<evidence type="ECO:0000313" key="9">
    <source>
        <dbReference type="Proteomes" id="UP000379480"/>
    </source>
</evidence>
<dbReference type="GO" id="GO:0016020">
    <property type="term" value="C:membrane"/>
    <property type="evidence" value="ECO:0007669"/>
    <property type="project" value="UniProtKB-SubCell"/>
</dbReference>
<dbReference type="PANTHER" id="PTHR42718:SF9">
    <property type="entry name" value="MAJOR FACILITATOR SUPERFAMILY MULTIDRUG TRANSPORTER MFSC"/>
    <property type="match status" value="1"/>
</dbReference>
<feature type="transmembrane region" description="Helical" evidence="6">
    <location>
        <begin position="21"/>
        <end position="41"/>
    </location>
</feature>
<dbReference type="InterPro" id="IPR036259">
    <property type="entry name" value="MFS_trans_sf"/>
</dbReference>
<feature type="transmembrane region" description="Helical" evidence="6">
    <location>
        <begin position="91"/>
        <end position="114"/>
    </location>
</feature>
<feature type="transmembrane region" description="Helical" evidence="6">
    <location>
        <begin position="369"/>
        <end position="386"/>
    </location>
</feature>
<organism evidence="8 9">
    <name type="scientific">Pseudomonas fluorescens</name>
    <dbReference type="NCBI Taxonomy" id="294"/>
    <lineage>
        <taxon>Bacteria</taxon>
        <taxon>Pseudomonadati</taxon>
        <taxon>Pseudomonadota</taxon>
        <taxon>Gammaproteobacteria</taxon>
        <taxon>Pseudomonadales</taxon>
        <taxon>Pseudomonadaceae</taxon>
        <taxon>Pseudomonas</taxon>
    </lineage>
</organism>
<dbReference type="PANTHER" id="PTHR42718">
    <property type="entry name" value="MAJOR FACILITATOR SUPERFAMILY MULTIDRUG TRANSPORTER MFSC"/>
    <property type="match status" value="1"/>
</dbReference>
<dbReference type="SUPFAM" id="SSF103473">
    <property type="entry name" value="MFS general substrate transporter"/>
    <property type="match status" value="1"/>
</dbReference>
<comment type="subcellular location">
    <subcellularLocation>
        <location evidence="1">Membrane</location>
        <topology evidence="1">Multi-pass membrane protein</topology>
    </subcellularLocation>
</comment>
<keyword evidence="5 6" id="KW-0472">Membrane</keyword>
<keyword evidence="4 6" id="KW-1133">Transmembrane helix</keyword>
<evidence type="ECO:0000256" key="1">
    <source>
        <dbReference type="ARBA" id="ARBA00004141"/>
    </source>
</evidence>
<name>A0A5E7B3B0_PSEFL</name>
<evidence type="ECO:0000313" key="8">
    <source>
        <dbReference type="EMBL" id="VVN80653.1"/>
    </source>
</evidence>
<feature type="transmembrane region" description="Helical" evidence="6">
    <location>
        <begin position="120"/>
        <end position="138"/>
    </location>
</feature>
<feature type="transmembrane region" description="Helical" evidence="6">
    <location>
        <begin position="454"/>
        <end position="475"/>
    </location>
</feature>
<feature type="transmembrane region" description="Helical" evidence="6">
    <location>
        <begin position="150"/>
        <end position="173"/>
    </location>
</feature>
<reference evidence="8 9" key="1">
    <citation type="submission" date="2019-09" db="EMBL/GenBank/DDBJ databases">
        <authorList>
            <person name="Chandra G."/>
            <person name="Truman W A."/>
        </authorList>
    </citation>
    <scope>NUCLEOTIDE SEQUENCE [LARGE SCALE GENOMIC DNA]</scope>
    <source>
        <strain evidence="8">PS723</strain>
    </source>
</reference>
<proteinExistence type="predicted"/>
<evidence type="ECO:0000256" key="6">
    <source>
        <dbReference type="SAM" id="Phobius"/>
    </source>
</evidence>
<dbReference type="Gene3D" id="1.20.1720.10">
    <property type="entry name" value="Multidrug resistance protein D"/>
    <property type="match status" value="1"/>
</dbReference>